<feature type="chain" id="PRO_5016046150" evidence="2">
    <location>
        <begin position="21"/>
        <end position="146"/>
    </location>
</feature>
<evidence type="ECO:0000256" key="2">
    <source>
        <dbReference type="SAM" id="SignalP"/>
    </source>
</evidence>
<feature type="transmembrane region" description="Helical" evidence="1">
    <location>
        <begin position="117"/>
        <end position="137"/>
    </location>
</feature>
<dbReference type="AlphaFoldDB" id="A0A2W5SCP0"/>
<evidence type="ECO:0000313" key="4">
    <source>
        <dbReference type="Proteomes" id="UP000248975"/>
    </source>
</evidence>
<reference evidence="3 4" key="1">
    <citation type="submission" date="2017-08" db="EMBL/GenBank/DDBJ databases">
        <title>Infants hospitalized years apart are colonized by the same room-sourced microbial strains.</title>
        <authorList>
            <person name="Brooks B."/>
            <person name="Olm M.R."/>
            <person name="Firek B.A."/>
            <person name="Baker R."/>
            <person name="Thomas B.C."/>
            <person name="Morowitz M.J."/>
            <person name="Banfield J.F."/>
        </authorList>
    </citation>
    <scope>NUCLEOTIDE SEQUENCE [LARGE SCALE GENOMIC DNA]</scope>
    <source>
        <strain evidence="3">S2_003_000_R2_11</strain>
    </source>
</reference>
<accession>A0A2W5SCP0</accession>
<comment type="caution">
    <text evidence="3">The sequence shown here is derived from an EMBL/GenBank/DDBJ whole genome shotgun (WGS) entry which is preliminary data.</text>
</comment>
<keyword evidence="1" id="KW-0812">Transmembrane</keyword>
<keyword evidence="2" id="KW-0732">Signal</keyword>
<dbReference type="EMBL" id="QFQS01000001">
    <property type="protein sequence ID" value="PZQ99819.1"/>
    <property type="molecule type" value="Genomic_DNA"/>
</dbReference>
<feature type="signal peptide" evidence="2">
    <location>
        <begin position="1"/>
        <end position="20"/>
    </location>
</feature>
<evidence type="ECO:0000313" key="3">
    <source>
        <dbReference type="EMBL" id="PZQ99819.1"/>
    </source>
</evidence>
<proteinExistence type="predicted"/>
<sequence>MPTAAKLVATLAFAALAYLAAEAFKPSMPDRTVWGPFNLICAGIGGLCGWTVMGGLVGKGYQAAMGYGLRTAVTMVFWIVIVFSIYEAVIRSTKMMYDGPMDTVLGMFELGLKYLKLGATPSVIGTLLLGGIVAGMLSEWANRQWR</sequence>
<gene>
    <name evidence="3" type="ORF">DI533_04030</name>
</gene>
<evidence type="ECO:0000256" key="1">
    <source>
        <dbReference type="SAM" id="Phobius"/>
    </source>
</evidence>
<protein>
    <submittedName>
        <fullName evidence="3">Tellurium resistance protein</fullName>
    </submittedName>
</protein>
<name>A0A2W5SCP0_CERSP</name>
<keyword evidence="1" id="KW-1133">Transmembrane helix</keyword>
<organism evidence="3 4">
    <name type="scientific">Cereibacter sphaeroides</name>
    <name type="common">Rhodobacter sphaeroides</name>
    <dbReference type="NCBI Taxonomy" id="1063"/>
    <lineage>
        <taxon>Bacteria</taxon>
        <taxon>Pseudomonadati</taxon>
        <taxon>Pseudomonadota</taxon>
        <taxon>Alphaproteobacteria</taxon>
        <taxon>Rhodobacterales</taxon>
        <taxon>Paracoccaceae</taxon>
        <taxon>Cereibacter</taxon>
    </lineage>
</organism>
<feature type="transmembrane region" description="Helical" evidence="1">
    <location>
        <begin position="33"/>
        <end position="57"/>
    </location>
</feature>
<keyword evidence="1" id="KW-0472">Membrane</keyword>
<feature type="transmembrane region" description="Helical" evidence="1">
    <location>
        <begin position="69"/>
        <end position="90"/>
    </location>
</feature>
<dbReference type="Proteomes" id="UP000248975">
    <property type="component" value="Unassembled WGS sequence"/>
</dbReference>
<dbReference type="NCBIfam" id="NF033773">
    <property type="entry name" value="tellur_TrgA"/>
    <property type="match status" value="1"/>
</dbReference>
<dbReference type="InterPro" id="IPR047784">
    <property type="entry name" value="TrgA"/>
</dbReference>